<dbReference type="OrthoDB" id="5956584at2759"/>
<gene>
    <name evidence="2" type="ORF">PACLA_8A033219</name>
</gene>
<sequence>LPDYDQDISVFDYYLDESGEWELWRSRVPDESYFDAADLLGEVFVETDQTIRIRLLMELVRMSGRNILLVGPEGAGKSCLVNDFLDKQVTEDKKLMVRRFVYSSNSTASSLQRFIESNIHHRQGYDYGARGGKTLSVFIEDLNLPEADMYGVQEVNELLRQVLDYRALYKLQKPFEWRLLEDLVVIATMNTSFKPPATGFHTPISKRLKRHFAVFRLPTPVAKTLFSIVTCVLEGNMSHNQGMGLQQELHEQITEVTCSLIESVQDALRASPTPGRLHYHFNLRDVARVFQGLKNCPEEMRADEDYVVSLWQHEVQRVMGDRISRSDDSTWFERKVKDLTKTYFPEKLANSPSQFFVTFNTDTKEFYTGRAVTSTKITIKPTHQAVVSLDEVIPCLDTYLSRYNDEFSTSPLNLMLSSHVISHLVRIHRILSIKNSGNVLLVGPIGSQLSDLAALALYMLEYPIHTIDCSYRGSFLDGLRSAVRRAGCDGKTTTIIIKDREILDDSYLDAINSLLISGEYPPLFSEDEINSLLQALMPSIKRKFSSFLTDPMKFFLTRVKRNLHIILCLQPTHKVLSSASSHYPGILSKCHINWVKHWGEEALVGKAKHFLQRHSLFQDDASSVLRPSVVATLASIHEFVLQDCHHIPWAGGMAINPETKSKTKDLKQAGNETNDPYGRNLLMERIALANRQVDVAMPNEVFVGPTTYDRFLQCFMSLLKKKEGEIKNLLNDSRLCLNTLCEARKDADKLKHYITKTKSEFEEANVTTAKLLDDLTAKSTVLEKLKAKLGVGSDTLRSFIAMIDNEIDDDDSYLFVDEEKDELDEDFERIQVAKMKSRKAKTVEEITMAERERERLKEELDEAEDQVLIWQERLDRTCCERLKAIQNPPTMIGMVMLMAMVLLGKQEFSPHSSGAASSIRHERKSFDGGTIADDTSSSGGHSKKRNRLEPGQPRAPPQPTYAGTEH</sequence>
<reference evidence="2" key="1">
    <citation type="submission" date="2020-04" db="EMBL/GenBank/DDBJ databases">
        <authorList>
            <person name="Alioto T."/>
            <person name="Alioto T."/>
            <person name="Gomez Garrido J."/>
        </authorList>
    </citation>
    <scope>NUCLEOTIDE SEQUENCE</scope>
    <source>
        <strain evidence="2">A484AB</strain>
    </source>
</reference>
<comment type="similarity">
    <text evidence="1">Belongs to the dynein heavy chain family.</text>
</comment>
<comment type="caution">
    <text evidence="2">The sequence shown here is derived from an EMBL/GenBank/DDBJ whole genome shotgun (WGS) entry which is preliminary data.</text>
</comment>
<dbReference type="PANTHER" id="PTHR46961">
    <property type="entry name" value="DYNEIN HEAVY CHAIN 1, AXONEMAL-LIKE PROTEIN"/>
    <property type="match status" value="1"/>
</dbReference>
<accession>A0A6S7H5G9</accession>
<feature type="non-terminal residue" evidence="2">
    <location>
        <position position="966"/>
    </location>
</feature>
<dbReference type="Pfam" id="PF12775">
    <property type="entry name" value="AAA_7"/>
    <property type="match status" value="1"/>
</dbReference>
<dbReference type="Pfam" id="PF12780">
    <property type="entry name" value="AAA_8"/>
    <property type="match status" value="1"/>
</dbReference>
<keyword evidence="3" id="KW-1185">Reference proteome</keyword>
<dbReference type="GO" id="GO:0051959">
    <property type="term" value="F:dynein light intermediate chain binding"/>
    <property type="evidence" value="ECO:0007669"/>
    <property type="project" value="InterPro"/>
</dbReference>
<dbReference type="GO" id="GO:0030286">
    <property type="term" value="C:dynein complex"/>
    <property type="evidence" value="ECO:0007669"/>
    <property type="project" value="InterPro"/>
</dbReference>
<evidence type="ECO:0000313" key="2">
    <source>
        <dbReference type="EMBL" id="CAB3999964.1"/>
    </source>
</evidence>
<dbReference type="InterPro" id="IPR026983">
    <property type="entry name" value="DHC"/>
</dbReference>
<proteinExistence type="inferred from homology"/>
<dbReference type="InterPro" id="IPR024317">
    <property type="entry name" value="Dynein_heavy_chain_D4_dom"/>
</dbReference>
<dbReference type="AlphaFoldDB" id="A0A6S7H5G9"/>
<dbReference type="GO" id="GO:0045505">
    <property type="term" value="F:dynein intermediate chain binding"/>
    <property type="evidence" value="ECO:0007669"/>
    <property type="project" value="InterPro"/>
</dbReference>
<name>A0A6S7H5G9_PARCT</name>
<organism evidence="2 3">
    <name type="scientific">Paramuricea clavata</name>
    <name type="common">Red gorgonian</name>
    <name type="synonym">Violescent sea-whip</name>
    <dbReference type="NCBI Taxonomy" id="317549"/>
    <lineage>
        <taxon>Eukaryota</taxon>
        <taxon>Metazoa</taxon>
        <taxon>Cnidaria</taxon>
        <taxon>Anthozoa</taxon>
        <taxon>Octocorallia</taxon>
        <taxon>Malacalcyonacea</taxon>
        <taxon>Plexauridae</taxon>
        <taxon>Paramuricea</taxon>
    </lineage>
</organism>
<evidence type="ECO:0000256" key="1">
    <source>
        <dbReference type="ARBA" id="ARBA00008887"/>
    </source>
</evidence>
<dbReference type="SUPFAM" id="SSF52540">
    <property type="entry name" value="P-loop containing nucleoside triphosphate hydrolases"/>
    <property type="match status" value="2"/>
</dbReference>
<dbReference type="Gene3D" id="3.40.50.300">
    <property type="entry name" value="P-loop containing nucleotide triphosphate hydrolases"/>
    <property type="match status" value="1"/>
</dbReference>
<evidence type="ECO:0000313" key="3">
    <source>
        <dbReference type="Proteomes" id="UP001152795"/>
    </source>
</evidence>
<dbReference type="InterPro" id="IPR041589">
    <property type="entry name" value="DNAH3_AAA_lid_1"/>
</dbReference>
<protein>
    <submittedName>
        <fullName evidence="2">Uncharacterized protein</fullName>
    </submittedName>
</protein>
<dbReference type="Pfam" id="PF17857">
    <property type="entry name" value="AAA_lid_1"/>
    <property type="match status" value="1"/>
</dbReference>
<dbReference type="Proteomes" id="UP001152795">
    <property type="component" value="Unassembled WGS sequence"/>
</dbReference>
<dbReference type="Gene3D" id="1.20.920.30">
    <property type="match status" value="1"/>
</dbReference>
<dbReference type="InterPro" id="IPR027417">
    <property type="entry name" value="P-loop_NTPase"/>
</dbReference>
<dbReference type="Gene3D" id="1.20.920.20">
    <property type="match status" value="1"/>
</dbReference>
<dbReference type="PANTHER" id="PTHR46961:SF15">
    <property type="entry name" value="AAA+ ATPASE DOMAIN-CONTAINING PROTEIN"/>
    <property type="match status" value="1"/>
</dbReference>
<dbReference type="EMBL" id="CACRXK020003716">
    <property type="protein sequence ID" value="CAB3999964.1"/>
    <property type="molecule type" value="Genomic_DNA"/>
</dbReference>
<dbReference type="GO" id="GO:0007018">
    <property type="term" value="P:microtubule-based movement"/>
    <property type="evidence" value="ECO:0007669"/>
    <property type="project" value="InterPro"/>
</dbReference>